<sequence>MASKFHHQFVLVVRCEGDVEAGCAQALALNPLYVGAEMGIKGKSKRWLDAEVYQCQCSCVLLFVLFANPAPHRHFHHPPTPRVETLLTLPHNAKMHIDFMPESPQPILFWPGMAIHLSPQLPPTQLQQSPHIQPPNTYPR</sequence>
<evidence type="ECO:0000313" key="4">
    <source>
        <dbReference type="Proteomes" id="UP001311232"/>
    </source>
</evidence>
<name>A0AAV9QR52_9TELE</name>
<feature type="domain" description="C2H2-type" evidence="2">
    <location>
        <begin position="55"/>
        <end position="77"/>
    </location>
</feature>
<dbReference type="EMBL" id="JAHHUM010003047">
    <property type="protein sequence ID" value="KAK5598577.1"/>
    <property type="molecule type" value="Genomic_DNA"/>
</dbReference>
<reference evidence="3 4" key="1">
    <citation type="submission" date="2021-06" db="EMBL/GenBank/DDBJ databases">
        <authorList>
            <person name="Palmer J.M."/>
        </authorList>
    </citation>
    <scope>NUCLEOTIDE SEQUENCE [LARGE SCALE GENOMIC DNA]</scope>
    <source>
        <strain evidence="3 4">MEX-2019</strain>
        <tissue evidence="3">Muscle</tissue>
    </source>
</reference>
<evidence type="ECO:0000256" key="1">
    <source>
        <dbReference type="SAM" id="MobiDB-lite"/>
    </source>
</evidence>
<keyword evidence="4" id="KW-1185">Reference proteome</keyword>
<evidence type="ECO:0000313" key="3">
    <source>
        <dbReference type="EMBL" id="KAK5598577.1"/>
    </source>
</evidence>
<dbReference type="Proteomes" id="UP001311232">
    <property type="component" value="Unassembled WGS sequence"/>
</dbReference>
<dbReference type="PROSITE" id="PS00028">
    <property type="entry name" value="ZINC_FINGER_C2H2_1"/>
    <property type="match status" value="1"/>
</dbReference>
<gene>
    <name evidence="3" type="ORF">CRENBAI_007955</name>
</gene>
<evidence type="ECO:0000259" key="2">
    <source>
        <dbReference type="PROSITE" id="PS00028"/>
    </source>
</evidence>
<feature type="compositionally biased region" description="Low complexity" evidence="1">
    <location>
        <begin position="121"/>
        <end position="130"/>
    </location>
</feature>
<feature type="region of interest" description="Disordered" evidence="1">
    <location>
        <begin position="121"/>
        <end position="140"/>
    </location>
</feature>
<accession>A0AAV9QR52</accession>
<proteinExistence type="predicted"/>
<dbReference type="InterPro" id="IPR013087">
    <property type="entry name" value="Znf_C2H2_type"/>
</dbReference>
<protein>
    <recommendedName>
        <fullName evidence="2">C2H2-type domain-containing protein</fullName>
    </recommendedName>
</protein>
<organism evidence="3 4">
    <name type="scientific">Crenichthys baileyi</name>
    <name type="common">White River springfish</name>
    <dbReference type="NCBI Taxonomy" id="28760"/>
    <lineage>
        <taxon>Eukaryota</taxon>
        <taxon>Metazoa</taxon>
        <taxon>Chordata</taxon>
        <taxon>Craniata</taxon>
        <taxon>Vertebrata</taxon>
        <taxon>Euteleostomi</taxon>
        <taxon>Actinopterygii</taxon>
        <taxon>Neopterygii</taxon>
        <taxon>Teleostei</taxon>
        <taxon>Neoteleostei</taxon>
        <taxon>Acanthomorphata</taxon>
        <taxon>Ovalentaria</taxon>
        <taxon>Atherinomorphae</taxon>
        <taxon>Cyprinodontiformes</taxon>
        <taxon>Goodeidae</taxon>
        <taxon>Crenichthys</taxon>
    </lineage>
</organism>
<dbReference type="AlphaFoldDB" id="A0AAV9QR52"/>
<comment type="caution">
    <text evidence="3">The sequence shown here is derived from an EMBL/GenBank/DDBJ whole genome shotgun (WGS) entry which is preliminary data.</text>
</comment>